<dbReference type="EMBL" id="VIWY01000003">
    <property type="protein sequence ID" value="TWG20564.1"/>
    <property type="molecule type" value="Genomic_DNA"/>
</dbReference>
<comment type="caution">
    <text evidence="2">The sequence shown here is derived from an EMBL/GenBank/DDBJ whole genome shotgun (WGS) entry which is preliminary data.</text>
</comment>
<dbReference type="RefSeq" id="WP_122979315.1">
    <property type="nucleotide sequence ID" value="NZ_BOMX01000139.1"/>
</dbReference>
<dbReference type="Proteomes" id="UP000320239">
    <property type="component" value="Unassembled WGS sequence"/>
</dbReference>
<dbReference type="OrthoDB" id="3252095at2"/>
<dbReference type="Pfam" id="PF13349">
    <property type="entry name" value="DUF4097"/>
    <property type="match status" value="1"/>
</dbReference>
<evidence type="ECO:0000313" key="2">
    <source>
        <dbReference type="EMBL" id="TWG20564.1"/>
    </source>
</evidence>
<keyword evidence="3" id="KW-1185">Reference proteome</keyword>
<feature type="domain" description="DUF4097" evidence="1">
    <location>
        <begin position="18"/>
        <end position="262"/>
    </location>
</feature>
<name>A0A561W9N0_ACTTI</name>
<gene>
    <name evidence="2" type="ORF">FHX34_10392</name>
</gene>
<accession>A0A561W9N0</accession>
<reference evidence="2 3" key="1">
    <citation type="submission" date="2019-06" db="EMBL/GenBank/DDBJ databases">
        <title>Sequencing the genomes of 1000 actinobacteria strains.</title>
        <authorList>
            <person name="Klenk H.-P."/>
        </authorList>
    </citation>
    <scope>NUCLEOTIDE SEQUENCE [LARGE SCALE GENOMIC DNA]</scope>
    <source>
        <strain evidence="2 3">DSM 43866</strain>
    </source>
</reference>
<proteinExistence type="predicted"/>
<protein>
    <submittedName>
        <fullName evidence="2">Putative adhesin</fullName>
    </submittedName>
</protein>
<dbReference type="InterPro" id="IPR025164">
    <property type="entry name" value="Toastrack_DUF4097"/>
</dbReference>
<dbReference type="AlphaFoldDB" id="A0A561W9N0"/>
<evidence type="ECO:0000259" key="1">
    <source>
        <dbReference type="Pfam" id="PF13349"/>
    </source>
</evidence>
<organism evidence="2 3">
    <name type="scientific">Actinoplanes teichomyceticus</name>
    <dbReference type="NCBI Taxonomy" id="1867"/>
    <lineage>
        <taxon>Bacteria</taxon>
        <taxon>Bacillati</taxon>
        <taxon>Actinomycetota</taxon>
        <taxon>Actinomycetes</taxon>
        <taxon>Micromonosporales</taxon>
        <taxon>Micromonosporaceae</taxon>
        <taxon>Actinoplanes</taxon>
    </lineage>
</organism>
<sequence>MEYEFEHAEPVTVALRATNGSVRIDAGRTGTVRVEVTALDGSAAAREAAENTRVLLEGDTLVVAAPQVERWRWRRGPALRLTIEVPEGSTLTGESAAADVHATGRYRDVHLKAASADIGVTDVLGDVHLTAASGNLSLERAGGAAALKSASGKLRIGDVTGDVIASTSSGDISLGSGGGSLEAGTASGDIVVGSLSRGRARIRTASGDVTVGVAPGTGVWLDVTTASGDSSIDLAAQDGISPVADGPGLEVRVRTASGDVRIHRATDRVIA</sequence>
<evidence type="ECO:0000313" key="3">
    <source>
        <dbReference type="Proteomes" id="UP000320239"/>
    </source>
</evidence>